<dbReference type="SUPFAM" id="SSF50370">
    <property type="entry name" value="Ricin B-like lectins"/>
    <property type="match status" value="1"/>
</dbReference>
<dbReference type="AlphaFoldDB" id="A0A4S4L4D6"/>
<accession>A0A4S4L4D6</accession>
<gene>
    <name evidence="2" type="ORF">EW146_g9818</name>
</gene>
<sequence>MGNTPSQRRGSPSLLRNVALPFGDVPSDLERRPVEATQGILTAKELVGNRGGETQDKEERLVQQMEEGRTAGETENDLRPESPVQKESIERPEGGDIDGHVQAEASRFEMEESKEAHEQDGGHQINEGDAGSDELLMMGDAGVNERRIELTVIQMGRQELEAIEEEKGMKRVRFKEQAAEEEDDEVPSDDETPLRRLINEILLARKETPESMQEEQSESLVEQSPPQIEGPSDEQPASHSLHVSDPQPPSPFRQASPVLPDAPEHDMKVENEVDEARQDESHPQPEQSDAPLRPKDHAPEAGQRDQGPVKLTPGVYTMTTLSWDTALDLHGGNNKYAIAFGVHGGENQQWEFLPLGTGYAIRSMRNAEYLSLDGKLEPGVSIVTIPFRVFWEVEIVEDVIEEEDRDEDVVVRIRWPFTDLNFVLKDAAPGTQAKLSEETSDGCCYWRLHPLAANPAPYAITGQKVKTFDMREETSGGFKTITKTATTTTTTVTTVTKVVSTRHEV</sequence>
<reference evidence="2 3" key="1">
    <citation type="submission" date="2019-02" db="EMBL/GenBank/DDBJ databases">
        <title>Genome sequencing of the rare red list fungi Bondarzewia mesenterica.</title>
        <authorList>
            <person name="Buettner E."/>
            <person name="Kellner H."/>
        </authorList>
    </citation>
    <scope>NUCLEOTIDE SEQUENCE [LARGE SCALE GENOMIC DNA]</scope>
    <source>
        <strain evidence="2 3">DSM 108281</strain>
    </source>
</reference>
<feature type="compositionally biased region" description="Basic and acidic residues" evidence="1">
    <location>
        <begin position="262"/>
        <end position="283"/>
    </location>
</feature>
<feature type="compositionally biased region" description="Basic and acidic residues" evidence="1">
    <location>
        <begin position="192"/>
        <end position="209"/>
    </location>
</feature>
<protein>
    <recommendedName>
        <fullName evidence="4">Ricin B lectin domain-containing protein</fullName>
    </recommendedName>
</protein>
<feature type="compositionally biased region" description="Polar residues" evidence="1">
    <location>
        <begin position="1"/>
        <end position="10"/>
    </location>
</feature>
<dbReference type="EMBL" id="SGPL01000966">
    <property type="protein sequence ID" value="THH05741.1"/>
    <property type="molecule type" value="Genomic_DNA"/>
</dbReference>
<feature type="region of interest" description="Disordered" evidence="1">
    <location>
        <begin position="163"/>
        <end position="312"/>
    </location>
</feature>
<feature type="compositionally biased region" description="Basic and acidic residues" evidence="1">
    <location>
        <begin position="53"/>
        <end position="80"/>
    </location>
</feature>
<evidence type="ECO:0000313" key="3">
    <source>
        <dbReference type="Proteomes" id="UP000310158"/>
    </source>
</evidence>
<feature type="region of interest" description="Disordered" evidence="1">
    <location>
        <begin position="1"/>
        <end position="33"/>
    </location>
</feature>
<dbReference type="CDD" id="cd23422">
    <property type="entry name" value="beta-trefoil_Ricin_MPL_CNL"/>
    <property type="match status" value="1"/>
</dbReference>
<dbReference type="Gene3D" id="2.80.10.50">
    <property type="match status" value="1"/>
</dbReference>
<evidence type="ECO:0000313" key="2">
    <source>
        <dbReference type="EMBL" id="THH05741.1"/>
    </source>
</evidence>
<keyword evidence="3" id="KW-1185">Reference proteome</keyword>
<dbReference type="Proteomes" id="UP000310158">
    <property type="component" value="Unassembled WGS sequence"/>
</dbReference>
<organism evidence="2 3">
    <name type="scientific">Bondarzewia mesenterica</name>
    <dbReference type="NCBI Taxonomy" id="1095465"/>
    <lineage>
        <taxon>Eukaryota</taxon>
        <taxon>Fungi</taxon>
        <taxon>Dikarya</taxon>
        <taxon>Basidiomycota</taxon>
        <taxon>Agaricomycotina</taxon>
        <taxon>Agaricomycetes</taxon>
        <taxon>Russulales</taxon>
        <taxon>Bondarzewiaceae</taxon>
        <taxon>Bondarzewia</taxon>
    </lineage>
</organism>
<evidence type="ECO:0008006" key="4">
    <source>
        <dbReference type="Google" id="ProtNLM"/>
    </source>
</evidence>
<feature type="region of interest" description="Disordered" evidence="1">
    <location>
        <begin position="45"/>
        <end position="135"/>
    </location>
</feature>
<feature type="compositionally biased region" description="Basic and acidic residues" evidence="1">
    <location>
        <begin position="87"/>
        <end position="121"/>
    </location>
</feature>
<proteinExistence type="predicted"/>
<name>A0A4S4L4D6_9AGAM</name>
<feature type="compositionally biased region" description="Low complexity" evidence="1">
    <location>
        <begin position="218"/>
        <end position="227"/>
    </location>
</feature>
<feature type="compositionally biased region" description="Basic and acidic residues" evidence="1">
    <location>
        <begin position="165"/>
        <end position="178"/>
    </location>
</feature>
<comment type="caution">
    <text evidence="2">The sequence shown here is derived from an EMBL/GenBank/DDBJ whole genome shotgun (WGS) entry which is preliminary data.</text>
</comment>
<feature type="compositionally biased region" description="Basic and acidic residues" evidence="1">
    <location>
        <begin position="292"/>
        <end position="303"/>
    </location>
</feature>
<dbReference type="InterPro" id="IPR035992">
    <property type="entry name" value="Ricin_B-like_lectins"/>
</dbReference>
<feature type="compositionally biased region" description="Acidic residues" evidence="1">
    <location>
        <begin position="179"/>
        <end position="191"/>
    </location>
</feature>
<evidence type="ECO:0000256" key="1">
    <source>
        <dbReference type="SAM" id="MobiDB-lite"/>
    </source>
</evidence>
<dbReference type="OrthoDB" id="3228793at2759"/>